<dbReference type="EMBL" id="JACJUU010000010">
    <property type="protein sequence ID" value="MBC2770631.1"/>
    <property type="molecule type" value="Genomic_DNA"/>
</dbReference>
<feature type="transmembrane region" description="Helical" evidence="1">
    <location>
        <begin position="12"/>
        <end position="31"/>
    </location>
</feature>
<dbReference type="InterPro" id="IPR016833">
    <property type="entry name" value="Put_Na-Bile_cotransptr"/>
</dbReference>
<sequence>MKRAPFLPDNYTLLLAVTVVLASLLPASGLFAVVLKYVTTAAIALLFFLHGAKLPRQAIIDGLTHWRLHALILSCTFVFFPLMGFILRPVLLPLVGSELYLGVLYLCMLPATVQSAVALTGIAGGNVPAAVCSASVSTLLGILITPFLVNGLITPTTGTGSPIDSVINIFLQLMLPFLAGHFLRPYFDSAFRKAGKALSFVDRGSILLVIYSAFSAAVVGGIWQQVSFAMVVSLVAISLIFLFLAMLFVFGLAKAFGFSHEDQVTALFGGAQKSLASGVPMSQVLFVPSVAGVMVLPLMIFHLLQLVVSSALAQRWHRQRKGL</sequence>
<keyword evidence="1" id="KW-0812">Transmembrane</keyword>
<feature type="transmembrane region" description="Helical" evidence="1">
    <location>
        <begin position="66"/>
        <end position="87"/>
    </location>
</feature>
<keyword evidence="1" id="KW-1133">Transmembrane helix</keyword>
<reference evidence="2 3" key="1">
    <citation type="submission" date="2020-08" db="EMBL/GenBank/DDBJ databases">
        <title>Paraeoetvoesia sp. YC-7-48 draft genome sequence.</title>
        <authorList>
            <person name="Yao L."/>
        </authorList>
    </citation>
    <scope>NUCLEOTIDE SEQUENCE [LARGE SCALE GENOMIC DNA]</scope>
    <source>
        <strain evidence="3">YC-7-48</strain>
    </source>
</reference>
<feature type="transmembrane region" description="Helical" evidence="1">
    <location>
        <begin position="165"/>
        <end position="183"/>
    </location>
</feature>
<feature type="transmembrane region" description="Helical" evidence="1">
    <location>
        <begin position="292"/>
        <end position="313"/>
    </location>
</feature>
<keyword evidence="3" id="KW-1185">Reference proteome</keyword>
<dbReference type="PIRSF" id="PIRSF026166">
    <property type="entry name" value="UCP026166"/>
    <property type="match status" value="1"/>
</dbReference>
<dbReference type="Proteomes" id="UP000545386">
    <property type="component" value="Unassembled WGS sequence"/>
</dbReference>
<dbReference type="Gene3D" id="1.20.1530.20">
    <property type="match status" value="1"/>
</dbReference>
<dbReference type="PANTHER" id="PTHR18640:SF5">
    <property type="entry name" value="SODIUM_BILE ACID COTRANSPORTER 7"/>
    <property type="match status" value="1"/>
</dbReference>
<feature type="transmembrane region" description="Helical" evidence="1">
    <location>
        <begin position="229"/>
        <end position="252"/>
    </location>
</feature>
<keyword evidence="1" id="KW-0472">Membrane</keyword>
<dbReference type="GO" id="GO:0005886">
    <property type="term" value="C:plasma membrane"/>
    <property type="evidence" value="ECO:0007669"/>
    <property type="project" value="TreeGrafter"/>
</dbReference>
<proteinExistence type="predicted"/>
<comment type="caution">
    <text evidence="2">The sequence shown here is derived from an EMBL/GenBank/DDBJ whole genome shotgun (WGS) entry which is preliminary data.</text>
</comment>
<dbReference type="AlphaFoldDB" id="A0A842HTT4"/>
<gene>
    <name evidence="2" type="ORF">GTU67_12010</name>
</gene>
<dbReference type="PANTHER" id="PTHR18640">
    <property type="entry name" value="SOLUTE CARRIER FAMILY 10 MEMBER 7"/>
    <property type="match status" value="1"/>
</dbReference>
<evidence type="ECO:0000313" key="3">
    <source>
        <dbReference type="Proteomes" id="UP000545386"/>
    </source>
</evidence>
<organism evidence="2 3">
    <name type="scientific">Pusillimonas minor</name>
    <dbReference type="NCBI Taxonomy" id="2697024"/>
    <lineage>
        <taxon>Bacteria</taxon>
        <taxon>Pseudomonadati</taxon>
        <taxon>Pseudomonadota</taxon>
        <taxon>Betaproteobacteria</taxon>
        <taxon>Burkholderiales</taxon>
        <taxon>Alcaligenaceae</taxon>
        <taxon>Pusillimonas</taxon>
    </lineage>
</organism>
<feature type="transmembrane region" description="Helical" evidence="1">
    <location>
        <begin position="204"/>
        <end position="223"/>
    </location>
</feature>
<feature type="transmembrane region" description="Helical" evidence="1">
    <location>
        <begin position="129"/>
        <end position="153"/>
    </location>
</feature>
<protein>
    <submittedName>
        <fullName evidence="2">Bile acid:sodium symporter</fullName>
    </submittedName>
</protein>
<feature type="transmembrane region" description="Helical" evidence="1">
    <location>
        <begin position="99"/>
        <end position="122"/>
    </location>
</feature>
<dbReference type="RefSeq" id="WP_185780309.1">
    <property type="nucleotide sequence ID" value="NZ_JACJUU010000010.1"/>
</dbReference>
<dbReference type="InterPro" id="IPR038770">
    <property type="entry name" value="Na+/solute_symporter_sf"/>
</dbReference>
<accession>A0A842HTT4</accession>
<evidence type="ECO:0000256" key="1">
    <source>
        <dbReference type="SAM" id="Phobius"/>
    </source>
</evidence>
<name>A0A842HTT4_9BURK</name>
<dbReference type="Pfam" id="PF13593">
    <property type="entry name" value="SBF_like"/>
    <property type="match status" value="1"/>
</dbReference>
<evidence type="ECO:0000313" key="2">
    <source>
        <dbReference type="EMBL" id="MBC2770631.1"/>
    </source>
</evidence>